<gene>
    <name evidence="1" type="ORF">EVA_14773</name>
</gene>
<proteinExistence type="predicted"/>
<reference evidence="1" key="1">
    <citation type="journal article" date="2012" name="PLoS ONE">
        <title>Gene sets for utilization of primary and secondary nutrition supplies in the distal gut of endangered iberian lynx.</title>
        <authorList>
            <person name="Alcaide M."/>
            <person name="Messina E."/>
            <person name="Richter M."/>
            <person name="Bargiela R."/>
            <person name="Peplies J."/>
            <person name="Huws S.A."/>
            <person name="Newbold C.J."/>
            <person name="Golyshin P.N."/>
            <person name="Simon M.A."/>
            <person name="Lopez G."/>
            <person name="Yakimov M.M."/>
            <person name="Ferrer M."/>
        </authorList>
    </citation>
    <scope>NUCLEOTIDE SEQUENCE</scope>
</reference>
<evidence type="ECO:0000313" key="1">
    <source>
        <dbReference type="EMBL" id="EJW97120.1"/>
    </source>
</evidence>
<dbReference type="CDD" id="cd24013">
    <property type="entry name" value="ASKHA_ATPase_BT3980-like"/>
    <property type="match status" value="1"/>
</dbReference>
<name>J9CB51_9ZZZZ</name>
<sequence>MSWSYKRINIISLLGNYTIVPNDFIVEGEEMKLLDFCSPVAGEHVLVDGFGDDAKLIHTLDEEVYEFCSRSLARPLFSHRISSLSAFCAKFLPSVTSGRIYAVVDVTSLDLICWDKSGLLLANSYPVSQLTDILYYILYVWKELAFDAENDELYVLADASVRIWLFDNLSGYIRMIKPVEMPSEVFLVRK</sequence>
<dbReference type="Gene3D" id="3.30.420.260">
    <property type="match status" value="1"/>
</dbReference>
<organism evidence="1">
    <name type="scientific">gut metagenome</name>
    <dbReference type="NCBI Taxonomy" id="749906"/>
    <lineage>
        <taxon>unclassified sequences</taxon>
        <taxon>metagenomes</taxon>
        <taxon>organismal metagenomes</taxon>
    </lineage>
</organism>
<dbReference type="InterPro" id="IPR024213">
    <property type="entry name" value="DUF3822"/>
</dbReference>
<dbReference type="AlphaFoldDB" id="J9CB51"/>
<comment type="caution">
    <text evidence="1">The sequence shown here is derived from an EMBL/GenBank/DDBJ whole genome shotgun (WGS) entry which is preliminary data.</text>
</comment>
<protein>
    <submittedName>
        <fullName evidence="1">Uncharacterized protein</fullName>
    </submittedName>
</protein>
<dbReference type="EMBL" id="AMCI01004930">
    <property type="protein sequence ID" value="EJW97120.1"/>
    <property type="molecule type" value="Genomic_DNA"/>
</dbReference>
<accession>J9CB51</accession>
<dbReference type="Pfam" id="PF12864">
    <property type="entry name" value="DUF3822"/>
    <property type="match status" value="1"/>
</dbReference>